<gene>
    <name evidence="2" type="ORF">AXG93_291s1030</name>
</gene>
<organism evidence="2 3">
    <name type="scientific">Marchantia polymorpha subsp. ruderalis</name>
    <dbReference type="NCBI Taxonomy" id="1480154"/>
    <lineage>
        <taxon>Eukaryota</taxon>
        <taxon>Viridiplantae</taxon>
        <taxon>Streptophyta</taxon>
        <taxon>Embryophyta</taxon>
        <taxon>Marchantiophyta</taxon>
        <taxon>Marchantiopsida</taxon>
        <taxon>Marchantiidae</taxon>
        <taxon>Marchantiales</taxon>
        <taxon>Marchantiaceae</taxon>
        <taxon>Marchantia</taxon>
    </lineage>
</organism>
<dbReference type="AlphaFoldDB" id="A0A176VHI2"/>
<protein>
    <submittedName>
        <fullName evidence="2">Uncharacterized protein</fullName>
    </submittedName>
</protein>
<feature type="compositionally biased region" description="Low complexity" evidence="1">
    <location>
        <begin position="123"/>
        <end position="141"/>
    </location>
</feature>
<dbReference type="EMBL" id="LVLJ01003745">
    <property type="protein sequence ID" value="OAE19822.1"/>
    <property type="molecule type" value="Genomic_DNA"/>
</dbReference>
<evidence type="ECO:0000313" key="2">
    <source>
        <dbReference type="EMBL" id="OAE19822.1"/>
    </source>
</evidence>
<proteinExistence type="predicted"/>
<dbReference type="Proteomes" id="UP000077202">
    <property type="component" value="Unassembled WGS sequence"/>
</dbReference>
<feature type="compositionally biased region" description="Polar residues" evidence="1">
    <location>
        <begin position="87"/>
        <end position="104"/>
    </location>
</feature>
<feature type="region of interest" description="Disordered" evidence="1">
    <location>
        <begin position="83"/>
        <end position="141"/>
    </location>
</feature>
<evidence type="ECO:0000313" key="3">
    <source>
        <dbReference type="Proteomes" id="UP000077202"/>
    </source>
</evidence>
<accession>A0A176VHI2</accession>
<keyword evidence="3" id="KW-1185">Reference proteome</keyword>
<comment type="caution">
    <text evidence="2">The sequence shown here is derived from an EMBL/GenBank/DDBJ whole genome shotgun (WGS) entry which is preliminary data.</text>
</comment>
<evidence type="ECO:0000256" key="1">
    <source>
        <dbReference type="SAM" id="MobiDB-lite"/>
    </source>
</evidence>
<sequence length="141" mass="16007">MRPFKGPAPSHPINGQSAYEEVLESIMHSYVSISINLALRFRGHRYMEKRRRCVMLLRVCSKGSAQNARMQLNRRIRAYMLLRKDGNSSSSAQQNAGTSSSRSTSVDRNEVVVEDESGGLRPQLKAQQQQQKEQQLKASWV</sequence>
<name>A0A176VHI2_MARPO</name>
<reference evidence="2" key="1">
    <citation type="submission" date="2016-03" db="EMBL/GenBank/DDBJ databases">
        <title>Mechanisms controlling the formation of the plant cell surface in tip-growing cells are functionally conserved among land plants.</title>
        <authorList>
            <person name="Honkanen S."/>
            <person name="Jones V.A."/>
            <person name="Morieri G."/>
            <person name="Champion C."/>
            <person name="Hetherington A.J."/>
            <person name="Kelly S."/>
            <person name="Saint-Marcoux D."/>
            <person name="Proust H."/>
            <person name="Prescott H."/>
            <person name="Dolan L."/>
        </authorList>
    </citation>
    <scope>NUCLEOTIDE SEQUENCE [LARGE SCALE GENOMIC DNA]</scope>
    <source>
        <tissue evidence="2">Whole gametophyte</tissue>
    </source>
</reference>